<evidence type="ECO:0008006" key="3">
    <source>
        <dbReference type="Google" id="ProtNLM"/>
    </source>
</evidence>
<evidence type="ECO:0000313" key="2">
    <source>
        <dbReference type="EMBL" id="MXU89775.1"/>
    </source>
</evidence>
<feature type="chain" id="PRO_5025330574" description="Secreted protein" evidence="1">
    <location>
        <begin position="23"/>
        <end position="110"/>
    </location>
</feature>
<dbReference type="EMBL" id="GIFC01007692">
    <property type="protein sequence ID" value="MXU89775.1"/>
    <property type="molecule type" value="Transcribed_RNA"/>
</dbReference>
<organism evidence="2">
    <name type="scientific">Ixodes ricinus</name>
    <name type="common">Common tick</name>
    <name type="synonym">Acarus ricinus</name>
    <dbReference type="NCBI Taxonomy" id="34613"/>
    <lineage>
        <taxon>Eukaryota</taxon>
        <taxon>Metazoa</taxon>
        <taxon>Ecdysozoa</taxon>
        <taxon>Arthropoda</taxon>
        <taxon>Chelicerata</taxon>
        <taxon>Arachnida</taxon>
        <taxon>Acari</taxon>
        <taxon>Parasitiformes</taxon>
        <taxon>Ixodida</taxon>
        <taxon>Ixodoidea</taxon>
        <taxon>Ixodidae</taxon>
        <taxon>Ixodinae</taxon>
        <taxon>Ixodes</taxon>
    </lineage>
</organism>
<sequence>MQPSTTQIFLCHVGLLLPPTDSSLDNWNICDSFPTDSLVGRGQSSRMRVMTAGPRGSSMGMALTIDLTTRSQPDSLSASRCSLIMNGGGSCSLSTRVLMMDSVSRMRCST</sequence>
<accession>A0A6B0UJG3</accession>
<feature type="signal peptide" evidence="1">
    <location>
        <begin position="1"/>
        <end position="22"/>
    </location>
</feature>
<protein>
    <recommendedName>
        <fullName evidence="3">Secreted protein</fullName>
    </recommendedName>
</protein>
<evidence type="ECO:0000256" key="1">
    <source>
        <dbReference type="SAM" id="SignalP"/>
    </source>
</evidence>
<proteinExistence type="predicted"/>
<keyword evidence="1" id="KW-0732">Signal</keyword>
<dbReference type="AlphaFoldDB" id="A0A6B0UJG3"/>
<name>A0A6B0UJG3_IXORI</name>
<reference evidence="2" key="1">
    <citation type="submission" date="2019-12" db="EMBL/GenBank/DDBJ databases">
        <title>An insight into the sialome of adult female Ixodes ricinus ticks feeding for 6 days.</title>
        <authorList>
            <person name="Perner J."/>
            <person name="Ribeiro J.M.C."/>
        </authorList>
    </citation>
    <scope>NUCLEOTIDE SEQUENCE</scope>
    <source>
        <strain evidence="2">Semi-engorged</strain>
        <tissue evidence="2">Salivary glands</tissue>
    </source>
</reference>